<dbReference type="Proteomes" id="UP000029553">
    <property type="component" value="Unassembled WGS sequence"/>
</dbReference>
<name>A0A096FKH7_COMTE</name>
<comment type="caution">
    <text evidence="1">The sequence shown here is derived from an EMBL/GenBank/DDBJ whole genome shotgun (WGS) entry which is preliminary data.</text>
</comment>
<dbReference type="RefSeq" id="WP_034369109.1">
    <property type="nucleotide sequence ID" value="NZ_AWOR01000045.1"/>
</dbReference>
<protein>
    <submittedName>
        <fullName evidence="1">Uncharacterized protein</fullName>
    </submittedName>
</protein>
<organism evidence="1 2">
    <name type="scientific">Comamonas testosteroni</name>
    <name type="common">Pseudomonas testosteroni</name>
    <dbReference type="NCBI Taxonomy" id="285"/>
    <lineage>
        <taxon>Bacteria</taxon>
        <taxon>Pseudomonadati</taxon>
        <taxon>Pseudomonadota</taxon>
        <taxon>Betaproteobacteria</taxon>
        <taxon>Burkholderiales</taxon>
        <taxon>Comamonadaceae</taxon>
        <taxon>Comamonas</taxon>
    </lineage>
</organism>
<proteinExistence type="predicted"/>
<gene>
    <name evidence="1" type="ORF">P353_11655</name>
</gene>
<dbReference type="EMBL" id="AWOR01000045">
    <property type="protein sequence ID" value="KGH30238.1"/>
    <property type="molecule type" value="Genomic_DNA"/>
</dbReference>
<evidence type="ECO:0000313" key="1">
    <source>
        <dbReference type="EMBL" id="KGH30238.1"/>
    </source>
</evidence>
<sequence>MTITELLTAIRQPYTDLLSQAAHAQQSYVEPAYRNSDGTLATEGIWDLPCRADLIRMSEDTTETVQVDSQTRLEFEPVHLSLGDCAMELHPFVWDWLSVEVQGLPQEQAAKALTDWFMDWFDGEDENQPDETGLLQVLHFISDPQVLAEAMKVTIDLGSAPVEALEDLLFALSDAGAAQVRLA</sequence>
<accession>A0A096FKH7</accession>
<reference evidence="1 2" key="1">
    <citation type="submission" date="2013-09" db="EMBL/GenBank/DDBJ databases">
        <title>High correlation between genotypes and phenotypes of environmental bacteria Comamonas testosteroni strains.</title>
        <authorList>
            <person name="Liu L."/>
            <person name="Zhu W."/>
            <person name="Xia X."/>
            <person name="Xu B."/>
            <person name="Luo M."/>
            <person name="Wang G."/>
        </authorList>
    </citation>
    <scope>NUCLEOTIDE SEQUENCE [LARGE SCALE GENOMIC DNA]</scope>
    <source>
        <strain evidence="1 2">JL40</strain>
    </source>
</reference>
<dbReference type="AlphaFoldDB" id="A0A096FKH7"/>
<evidence type="ECO:0000313" key="2">
    <source>
        <dbReference type="Proteomes" id="UP000029553"/>
    </source>
</evidence>